<dbReference type="Proteomes" id="UP000095284">
    <property type="component" value="Unplaced"/>
</dbReference>
<dbReference type="WBParaSite" id="BXY_0965500.1">
    <property type="protein sequence ID" value="BXY_0965500.1"/>
    <property type="gene ID" value="BXY_0965500"/>
</dbReference>
<protein>
    <submittedName>
        <fullName evidence="3">Type III secretion system protein</fullName>
    </submittedName>
</protein>
<dbReference type="AlphaFoldDB" id="A0A1I7S9F9"/>
<accession>A0A1I7S9F9</accession>
<evidence type="ECO:0000313" key="3">
    <source>
        <dbReference type="WBParaSite" id="BXY_0965500.1"/>
    </source>
</evidence>
<feature type="region of interest" description="Disordered" evidence="1">
    <location>
        <begin position="41"/>
        <end position="61"/>
    </location>
</feature>
<evidence type="ECO:0000256" key="1">
    <source>
        <dbReference type="SAM" id="MobiDB-lite"/>
    </source>
</evidence>
<reference evidence="3" key="1">
    <citation type="submission" date="2016-11" db="UniProtKB">
        <authorList>
            <consortium name="WormBaseParasite"/>
        </authorList>
    </citation>
    <scope>IDENTIFICATION</scope>
</reference>
<evidence type="ECO:0000313" key="2">
    <source>
        <dbReference type="Proteomes" id="UP000095284"/>
    </source>
</evidence>
<organism evidence="2 3">
    <name type="scientific">Bursaphelenchus xylophilus</name>
    <name type="common">Pinewood nematode worm</name>
    <name type="synonym">Aphelenchoides xylophilus</name>
    <dbReference type="NCBI Taxonomy" id="6326"/>
    <lineage>
        <taxon>Eukaryota</taxon>
        <taxon>Metazoa</taxon>
        <taxon>Ecdysozoa</taxon>
        <taxon>Nematoda</taxon>
        <taxon>Chromadorea</taxon>
        <taxon>Rhabditida</taxon>
        <taxon>Tylenchina</taxon>
        <taxon>Tylenchomorpha</taxon>
        <taxon>Aphelenchoidea</taxon>
        <taxon>Aphelenchoididae</taxon>
        <taxon>Bursaphelenchus</taxon>
    </lineage>
</organism>
<proteinExistence type="predicted"/>
<name>A0A1I7S9F9_BURXY</name>
<sequence length="107" mass="12307">MDNDMKINSFGVEKIFISKNPSRPFERQRSDQLGLFAKTEKPSHVISDTPNSMQTLPEVQPSATMEKVEECRFERLLNVYNYGTFSNSAVSQAMLKDYLDNNRPNQN</sequence>
<feature type="compositionally biased region" description="Polar residues" evidence="1">
    <location>
        <begin position="46"/>
        <end position="61"/>
    </location>
</feature>